<dbReference type="InterPro" id="IPR001242">
    <property type="entry name" value="Condensation_dom"/>
</dbReference>
<evidence type="ECO:0000313" key="7">
    <source>
        <dbReference type="Proteomes" id="UP001223072"/>
    </source>
</evidence>
<dbReference type="Gene3D" id="2.30.38.10">
    <property type="entry name" value="Luciferase, Domain 3"/>
    <property type="match status" value="1"/>
</dbReference>
<evidence type="ECO:0000313" key="6">
    <source>
        <dbReference type="EMBL" id="MDQ0937488.1"/>
    </source>
</evidence>
<dbReference type="InterPro" id="IPR042099">
    <property type="entry name" value="ANL_N_sf"/>
</dbReference>
<dbReference type="SMART" id="SM00824">
    <property type="entry name" value="PKS_TE"/>
    <property type="match status" value="1"/>
</dbReference>
<dbReference type="InterPro" id="IPR036736">
    <property type="entry name" value="ACP-like_sf"/>
</dbReference>
<feature type="compositionally biased region" description="Acidic residues" evidence="4">
    <location>
        <begin position="2250"/>
        <end position="2261"/>
    </location>
</feature>
<dbReference type="PROSITE" id="PS00455">
    <property type="entry name" value="AMP_BINDING"/>
    <property type="match status" value="1"/>
</dbReference>
<sequence>MPRVRKGVPVEGVVVATHVPVVPVVLGEPSTESSEEPAVALFRASRAQQRMYFLQEMEGSRPTYHMPVFCAFDADVDVDLIRACAQRLLDRHEALRTRFSLGDGELMQCVDASARLDWSVETAETVDALGGEGARRWMDAQYRRPFDLAAGPLFRAALLNRPEGAVLALGMHHIVGDGWSTGILLREFLREYAAGDGRGECVCVEEPEFQYADFSEWQEEWLSGPAAERQLAYWAGQLGGELPTSAIPADHRPAATPGSAAPAPRAGAAYEIALPDAVLGRLDRVCRDTGSTRFMTMLAAFQAVLGRYSGSEDVLIGTPVAGRNRKEFADTVGLFVNTLVIRSDLTSDPRFRDHVSAVRDTVADAQDHQDLPFERIVEHLNPGRTTERAPFFDVLVGFHDEDESTAQLPGPRVRLLDVPADTAKFDLTFDIVQSGPGVHLRLEYRADLYEATTIERFTAHYLRLLDAAVSAPHLPLSALPMLDDDEQQPLTSAPAPTTADLASCAHEVFAGHAARTPDAVAVTDGERHWGYGELDRRANQVAHRLRALGVGPGTLVGLCVPRSAELVVGLLGILKAGGAYLPLDPDNPPERLRHIVGDAGLGHVVGTTGTRPLWHAPDLCAVDLEADAAELDRLPDTAPESGVTPDDLAYAIYTSGSTGRPKGTLVPHRNITRLFSATHHWFGFGADDVWTLFHSIAFDFSVWELWGALLHGGRLVVVPYATSRSPEDFHRLLRDEAVTVLNQTPSAFHQLDRVDEQIPEYGRLALRQVVFGGEALDVGALRGWFRRHGDTSPRLVNMYGITETTVHVTYRPLTARDAEEGRGSVIGVPIPDLRLHLLDGRGRAVPRGAVGELYVAGAGLAHGYLNRPELTAERFPTLSSGERLYRTGDLARLRADGELEYLGRIDDQVKLRGFRIELGEIEAALTAHTGVGAAVARVVQDATGNPLLTAYVVPAGKSAADGAAPLAPLSVDVLRAHLSARLPGYMIPGAFVTLPAFPLTANGKVDRRALPVPGAEGTVVLGAVAGHEPVTGPVETALAEIWREVLGHERIGALDNYFALGGDSIRSLQVLARARDHGLRFAVADLMRHQTVRGLAGAVVRDADTPSDTPSYQPFSLLDDADRAALPTGLEDAYPMTRLQAGMLFHSDLPASGAGRVYHNVASYHVEAPWSERAWRRTVAEAGARHEMLRTSFDPHGFTEPLQLVHRDARPAITFEDLRELDENARDTAVAARYEAERARPFAWDEAPLIRFHVQRRTDTTFQLFIAEHHAVMDGWSERSLLTELSSRYVRLCADGDDAAPPAPAPRSRFASFVALERAALADVAQRDFWREVTEGAPVTRLPRSAPAGEAPRMSWHHAALPAGLHERLSALAADLGVPLRTVLLAAHARVMALLGGDEITTGVVLNGRTEEADGDKVVGAFLNTLPFRLTLARESWRELVRRVADLDLRVHEHRRYPLAEVVRGNAGAAPFETFFNYTHFHVERGRPSGEAFTVLEETGEAATDVAFGAEFSRTPDGRLLELGLRYDAARFTAERIAAVHVSYTAALRALADAPDDDCFVADLVPAEDRRRHAAWNDTAKHYEAPHTLTELIGRQIRRTPDATAVRFDGAGLDHRQLDERAERLAARLRALGARPGTFVGLLMDRSLMLPVVLLAVLRSGAAYVPLDPEHPEARTRALLAEAGVRLVVADGQRAEALREPGPDGTPGVTVVVEDEPWPGAATESDSTCEAADAVADTAAAGPDDPAYMIFTSGSTGMPKGVVVSHRAIANRLLWMQDAYGLTPGERVLQKTPYTFDVSVWELFWPLLAGAVLVLARPGGQRDPAYLAGLIEEEGVSTVHFVPSMLGVFLDDPRAVRRAAGLTRVVCSGEALPHEVQTRFFDLLPDVELHNLYGPTEAAVDVTAWQCRPDAGDTVPIGRPIANMRTHVLDARLSEVPTGVTGELWLEGVGLALGYHGRPDLTAERFVEHTGPDGVTRRLYRTGDLARHRADGALEYAGRTDHQMKIRGFRVEPGEIEAVLAEHPSVRACAVLLRGERLTAYVVAPGDGEKDSAGDEAAIGAELDTYARTRLPGHMVPSAWVPLDALPLTRNGKLDRAALPAPDPAHALRRNPSRPPRGATEIRIAGIWERLLGAGPVGAHDDFFAAGGHSIDALRLIGRINEAFGERLSVSTVLEHPTVARQARVLGARRRPERPDTVVRIRPDGDLDPLFLVHPVGGNVLCYRTLATALRPGRPVYGLSAPGLSAPDDTASDDTASDDTASDGAVSHGAASDGTAPATVPELAAAHVAALRGVRPHGPYHLAGWSLGGLLAYEMAHQLRADGEEVATLTLLDTAYPGTTDVPADETDLLEWFHDDLARSAGADPDDAARDALRAALLAAEDTPARLRAVAAALAEYGSAPAFGSGELARHHAVFRTGLLAAARYRPPVATGPVHFHQSTTGAALHAADRWAARVPDGLVRHDSDADHYALVRAPHVTAVAAHLDAVLTPAGHRPR</sequence>
<reference evidence="6 7" key="1">
    <citation type="submission" date="2023-07" db="EMBL/GenBank/DDBJ databases">
        <title>Comparative genomics of wheat-associated soil bacteria to identify genetic determinants of phenazine resistance.</title>
        <authorList>
            <person name="Mouncey N."/>
        </authorList>
    </citation>
    <scope>NUCLEOTIDE SEQUENCE [LARGE SCALE GENOMIC DNA]</scope>
    <source>
        <strain evidence="6 7">W2I16</strain>
    </source>
</reference>
<dbReference type="CDD" id="cd17646">
    <property type="entry name" value="A_NRPS_AB3403-like"/>
    <property type="match status" value="1"/>
</dbReference>
<dbReference type="Gene3D" id="3.30.559.10">
    <property type="entry name" value="Chloramphenicol acetyltransferase-like domain"/>
    <property type="match status" value="2"/>
</dbReference>
<dbReference type="PROSITE" id="PS00012">
    <property type="entry name" value="PHOSPHOPANTETHEINE"/>
    <property type="match status" value="2"/>
</dbReference>
<dbReference type="Gene3D" id="3.30.300.30">
    <property type="match status" value="2"/>
</dbReference>
<dbReference type="SUPFAM" id="SSF53474">
    <property type="entry name" value="alpha/beta-Hydrolases"/>
    <property type="match status" value="1"/>
</dbReference>
<dbReference type="SUPFAM" id="SSF52777">
    <property type="entry name" value="CoA-dependent acyltransferases"/>
    <property type="match status" value="4"/>
</dbReference>
<dbReference type="Pfam" id="PF00975">
    <property type="entry name" value="Thioesterase"/>
    <property type="match status" value="1"/>
</dbReference>
<accession>A0ABU0S094</accession>
<dbReference type="Gene3D" id="3.40.50.12780">
    <property type="entry name" value="N-terminal domain of ligase-like"/>
    <property type="match status" value="1"/>
</dbReference>
<dbReference type="NCBIfam" id="NF003417">
    <property type="entry name" value="PRK04813.1"/>
    <property type="match status" value="2"/>
</dbReference>
<dbReference type="Gene3D" id="3.40.50.1820">
    <property type="entry name" value="alpha/beta hydrolase"/>
    <property type="match status" value="1"/>
</dbReference>
<dbReference type="SUPFAM" id="SSF47336">
    <property type="entry name" value="ACP-like"/>
    <property type="match status" value="2"/>
</dbReference>
<feature type="region of interest" description="Disordered" evidence="4">
    <location>
        <begin position="2239"/>
        <end position="2276"/>
    </location>
</feature>
<dbReference type="Pfam" id="PF00550">
    <property type="entry name" value="PP-binding"/>
    <property type="match status" value="2"/>
</dbReference>
<dbReference type="Pfam" id="PF00501">
    <property type="entry name" value="AMP-binding"/>
    <property type="match status" value="2"/>
</dbReference>
<dbReference type="Pfam" id="PF13193">
    <property type="entry name" value="AMP-binding_C"/>
    <property type="match status" value="2"/>
</dbReference>
<name>A0ABU0S094_9ACTN</name>
<dbReference type="SUPFAM" id="SSF56801">
    <property type="entry name" value="Acetyl-CoA synthetase-like"/>
    <property type="match status" value="2"/>
</dbReference>
<dbReference type="Proteomes" id="UP001223072">
    <property type="component" value="Unassembled WGS sequence"/>
</dbReference>
<dbReference type="CDD" id="cd17643">
    <property type="entry name" value="A_NRPS_Cytc1-like"/>
    <property type="match status" value="1"/>
</dbReference>
<dbReference type="InterPro" id="IPR045851">
    <property type="entry name" value="AMP-bd_C_sf"/>
</dbReference>
<dbReference type="InterPro" id="IPR006162">
    <property type="entry name" value="Ppantetheine_attach_site"/>
</dbReference>
<comment type="caution">
    <text evidence="6">The sequence shown here is derived from an EMBL/GenBank/DDBJ whole genome shotgun (WGS) entry which is preliminary data.</text>
</comment>
<dbReference type="InterPro" id="IPR020802">
    <property type="entry name" value="TesA-like"/>
</dbReference>
<dbReference type="Pfam" id="PF00668">
    <property type="entry name" value="Condensation"/>
    <property type="match status" value="2"/>
</dbReference>
<dbReference type="Gene3D" id="3.30.559.30">
    <property type="entry name" value="Nonribosomal peptide synthetase, condensation domain"/>
    <property type="match status" value="2"/>
</dbReference>
<dbReference type="PANTHER" id="PTHR45527">
    <property type="entry name" value="NONRIBOSOMAL PEPTIDE SYNTHETASE"/>
    <property type="match status" value="1"/>
</dbReference>
<dbReference type="InterPro" id="IPR000873">
    <property type="entry name" value="AMP-dep_synth/lig_dom"/>
</dbReference>
<dbReference type="InterPro" id="IPR020806">
    <property type="entry name" value="PKS_PP-bd"/>
</dbReference>
<keyword evidence="2" id="KW-0596">Phosphopantetheine</keyword>
<dbReference type="SMART" id="SM00823">
    <property type="entry name" value="PKS_PP"/>
    <property type="match status" value="2"/>
</dbReference>
<keyword evidence="3" id="KW-0597">Phosphoprotein</keyword>
<evidence type="ECO:0000256" key="2">
    <source>
        <dbReference type="ARBA" id="ARBA00022450"/>
    </source>
</evidence>
<proteinExistence type="predicted"/>
<dbReference type="InterPro" id="IPR025110">
    <property type="entry name" value="AMP-bd_C"/>
</dbReference>
<dbReference type="PROSITE" id="PS50075">
    <property type="entry name" value="CARRIER"/>
    <property type="match status" value="2"/>
</dbReference>
<evidence type="ECO:0000256" key="1">
    <source>
        <dbReference type="ARBA" id="ARBA00001957"/>
    </source>
</evidence>
<protein>
    <submittedName>
        <fullName evidence="6">Amino acid adenylation domain-containing protein</fullName>
    </submittedName>
</protein>
<dbReference type="InterPro" id="IPR010071">
    <property type="entry name" value="AA_adenyl_dom"/>
</dbReference>
<feature type="domain" description="Carrier" evidence="5">
    <location>
        <begin position="2115"/>
        <end position="2190"/>
    </location>
</feature>
<dbReference type="InterPro" id="IPR029058">
    <property type="entry name" value="AB_hydrolase_fold"/>
</dbReference>
<organism evidence="6 7">
    <name type="scientific">Streptomyces turgidiscabies</name>
    <dbReference type="NCBI Taxonomy" id="85558"/>
    <lineage>
        <taxon>Bacteria</taxon>
        <taxon>Bacillati</taxon>
        <taxon>Actinomycetota</taxon>
        <taxon>Actinomycetes</taxon>
        <taxon>Kitasatosporales</taxon>
        <taxon>Streptomycetaceae</taxon>
        <taxon>Streptomyces</taxon>
    </lineage>
</organism>
<dbReference type="InterPro" id="IPR023213">
    <property type="entry name" value="CAT-like_dom_sf"/>
</dbReference>
<evidence type="ECO:0000256" key="3">
    <source>
        <dbReference type="ARBA" id="ARBA00022553"/>
    </source>
</evidence>
<dbReference type="EMBL" id="JAUSZS010000008">
    <property type="protein sequence ID" value="MDQ0937488.1"/>
    <property type="molecule type" value="Genomic_DNA"/>
</dbReference>
<gene>
    <name evidence="6" type="ORF">QFZ49_007463</name>
</gene>
<feature type="domain" description="Carrier" evidence="5">
    <location>
        <begin position="1029"/>
        <end position="1103"/>
    </location>
</feature>
<dbReference type="Gene3D" id="1.10.1200.10">
    <property type="entry name" value="ACP-like"/>
    <property type="match status" value="2"/>
</dbReference>
<comment type="cofactor">
    <cofactor evidence="1">
        <name>pantetheine 4'-phosphate</name>
        <dbReference type="ChEBI" id="CHEBI:47942"/>
    </cofactor>
</comment>
<dbReference type="CDD" id="cd19531">
    <property type="entry name" value="LCL_NRPS-like"/>
    <property type="match status" value="1"/>
</dbReference>
<dbReference type="InterPro" id="IPR009081">
    <property type="entry name" value="PP-bd_ACP"/>
</dbReference>
<dbReference type="InterPro" id="IPR020845">
    <property type="entry name" value="AMP-binding_CS"/>
</dbReference>
<dbReference type="PANTHER" id="PTHR45527:SF1">
    <property type="entry name" value="FATTY ACID SYNTHASE"/>
    <property type="match status" value="1"/>
</dbReference>
<dbReference type="NCBIfam" id="TIGR01733">
    <property type="entry name" value="AA-adenyl-dom"/>
    <property type="match status" value="2"/>
</dbReference>
<keyword evidence="7" id="KW-1185">Reference proteome</keyword>
<evidence type="ECO:0000259" key="5">
    <source>
        <dbReference type="PROSITE" id="PS50075"/>
    </source>
</evidence>
<dbReference type="Gene3D" id="3.40.50.980">
    <property type="match status" value="2"/>
</dbReference>
<evidence type="ECO:0000256" key="4">
    <source>
        <dbReference type="SAM" id="MobiDB-lite"/>
    </source>
</evidence>
<dbReference type="InterPro" id="IPR001031">
    <property type="entry name" value="Thioesterase"/>
</dbReference>